<comment type="caution">
    <text evidence="1">The sequence shown here is derived from an EMBL/GenBank/DDBJ whole genome shotgun (WGS) entry which is preliminary data.</text>
</comment>
<protein>
    <submittedName>
        <fullName evidence="1">Uncharacterized protein</fullName>
    </submittedName>
</protein>
<proteinExistence type="predicted"/>
<keyword evidence="2" id="KW-1185">Reference proteome</keyword>
<organism evidence="1 2">
    <name type="scientific">Oryza meyeriana var. granulata</name>
    <dbReference type="NCBI Taxonomy" id="110450"/>
    <lineage>
        <taxon>Eukaryota</taxon>
        <taxon>Viridiplantae</taxon>
        <taxon>Streptophyta</taxon>
        <taxon>Embryophyta</taxon>
        <taxon>Tracheophyta</taxon>
        <taxon>Spermatophyta</taxon>
        <taxon>Magnoliopsida</taxon>
        <taxon>Liliopsida</taxon>
        <taxon>Poales</taxon>
        <taxon>Poaceae</taxon>
        <taxon>BOP clade</taxon>
        <taxon>Oryzoideae</taxon>
        <taxon>Oryzeae</taxon>
        <taxon>Oryzinae</taxon>
        <taxon>Oryza</taxon>
        <taxon>Oryza meyeriana</taxon>
    </lineage>
</organism>
<gene>
    <name evidence="1" type="ORF">E2562_026499</name>
</gene>
<sequence length="76" mass="7614">MIAAAEEEELQLNKASAQIGCTTTGIIIGSVMTAAVILGTVNVSITATVEVTPGAGDLRAGTTATRDVGVHDAFLV</sequence>
<dbReference type="Proteomes" id="UP000479710">
    <property type="component" value="Unassembled WGS sequence"/>
</dbReference>
<reference evidence="1 2" key="1">
    <citation type="submission" date="2019-11" db="EMBL/GenBank/DDBJ databases">
        <title>Whole genome sequence of Oryza granulata.</title>
        <authorList>
            <person name="Li W."/>
        </authorList>
    </citation>
    <scope>NUCLEOTIDE SEQUENCE [LARGE SCALE GENOMIC DNA]</scope>
    <source>
        <strain evidence="2">cv. Menghai</strain>
        <tissue evidence="1">Leaf</tissue>
    </source>
</reference>
<accession>A0A6G1DNX8</accession>
<evidence type="ECO:0000313" key="1">
    <source>
        <dbReference type="EMBL" id="KAF0914091.1"/>
    </source>
</evidence>
<dbReference type="EMBL" id="SPHZ02000006">
    <property type="protein sequence ID" value="KAF0914091.1"/>
    <property type="molecule type" value="Genomic_DNA"/>
</dbReference>
<name>A0A6G1DNX8_9ORYZ</name>
<evidence type="ECO:0000313" key="2">
    <source>
        <dbReference type="Proteomes" id="UP000479710"/>
    </source>
</evidence>
<dbReference type="AlphaFoldDB" id="A0A6G1DNX8"/>